<dbReference type="InterPro" id="IPR052893">
    <property type="entry name" value="TCS_response_regulator"/>
</dbReference>
<dbReference type="STRING" id="652787.SAMN05216490_2408"/>
<dbReference type="Gene3D" id="3.40.50.2300">
    <property type="match status" value="1"/>
</dbReference>
<evidence type="ECO:0000256" key="1">
    <source>
        <dbReference type="PROSITE-ProRule" id="PRU00169"/>
    </source>
</evidence>
<organism evidence="3 4">
    <name type="scientific">Mucilaginibacter mallensis</name>
    <dbReference type="NCBI Taxonomy" id="652787"/>
    <lineage>
        <taxon>Bacteria</taxon>
        <taxon>Pseudomonadati</taxon>
        <taxon>Bacteroidota</taxon>
        <taxon>Sphingobacteriia</taxon>
        <taxon>Sphingobacteriales</taxon>
        <taxon>Sphingobacteriaceae</taxon>
        <taxon>Mucilaginibacter</taxon>
    </lineage>
</organism>
<proteinExistence type="predicted"/>
<dbReference type="PANTHER" id="PTHR44520:SF2">
    <property type="entry name" value="RESPONSE REGULATOR RCP1"/>
    <property type="match status" value="1"/>
</dbReference>
<dbReference type="AlphaFoldDB" id="A0A1H1XBR1"/>
<dbReference type="GO" id="GO:0000160">
    <property type="term" value="P:phosphorelay signal transduction system"/>
    <property type="evidence" value="ECO:0007669"/>
    <property type="project" value="InterPro"/>
</dbReference>
<reference evidence="3 4" key="1">
    <citation type="submission" date="2016-10" db="EMBL/GenBank/DDBJ databases">
        <authorList>
            <person name="de Groot N.N."/>
        </authorList>
    </citation>
    <scope>NUCLEOTIDE SEQUENCE [LARGE SCALE GENOMIC DNA]</scope>
    <source>
        <strain evidence="3 4">MP1X4</strain>
    </source>
</reference>
<dbReference type="PANTHER" id="PTHR44520">
    <property type="entry name" value="RESPONSE REGULATOR RCP1-RELATED"/>
    <property type="match status" value="1"/>
</dbReference>
<sequence length="139" mass="16099">MVDQNAQIAWIIDNDEIYKYGFCKYVEVKELCARVVAFSDGRKAIRFLTDPHKAANLPDIIFMTIEMPLMNGWEFIKAFEQIKAKIDKKISIFLLTSSISYQDILQAQNHPDVTDYMMKPVDSRQFDFAFTSELSKKTA</sequence>
<name>A0A1H1XBR1_MUCMA</name>
<dbReference type="OrthoDB" id="1121174at2"/>
<feature type="domain" description="Response regulatory" evidence="2">
    <location>
        <begin position="8"/>
        <end position="134"/>
    </location>
</feature>
<dbReference type="Pfam" id="PF00072">
    <property type="entry name" value="Response_reg"/>
    <property type="match status" value="1"/>
</dbReference>
<dbReference type="InterPro" id="IPR001789">
    <property type="entry name" value="Sig_transdc_resp-reg_receiver"/>
</dbReference>
<protein>
    <submittedName>
        <fullName evidence="3">Response regulator receiver domain-containing protein</fullName>
    </submittedName>
</protein>
<evidence type="ECO:0000313" key="3">
    <source>
        <dbReference type="EMBL" id="SDT06550.1"/>
    </source>
</evidence>
<dbReference type="RefSeq" id="WP_091372808.1">
    <property type="nucleotide sequence ID" value="NZ_LT629740.1"/>
</dbReference>
<dbReference type="InterPro" id="IPR011006">
    <property type="entry name" value="CheY-like_superfamily"/>
</dbReference>
<keyword evidence="4" id="KW-1185">Reference proteome</keyword>
<comment type="caution">
    <text evidence="1">Lacks conserved residue(s) required for the propagation of feature annotation.</text>
</comment>
<evidence type="ECO:0000259" key="2">
    <source>
        <dbReference type="PROSITE" id="PS50110"/>
    </source>
</evidence>
<dbReference type="EMBL" id="LT629740">
    <property type="protein sequence ID" value="SDT06550.1"/>
    <property type="molecule type" value="Genomic_DNA"/>
</dbReference>
<dbReference type="SUPFAM" id="SSF52172">
    <property type="entry name" value="CheY-like"/>
    <property type="match status" value="1"/>
</dbReference>
<evidence type="ECO:0000313" key="4">
    <source>
        <dbReference type="Proteomes" id="UP000199679"/>
    </source>
</evidence>
<dbReference type="SMART" id="SM00448">
    <property type="entry name" value="REC"/>
    <property type="match status" value="1"/>
</dbReference>
<gene>
    <name evidence="3" type="ORF">SAMN05216490_2408</name>
</gene>
<dbReference type="Proteomes" id="UP000199679">
    <property type="component" value="Chromosome I"/>
</dbReference>
<accession>A0A1H1XBR1</accession>
<dbReference type="PROSITE" id="PS50110">
    <property type="entry name" value="RESPONSE_REGULATORY"/>
    <property type="match status" value="1"/>
</dbReference>